<feature type="compositionally biased region" description="Acidic residues" evidence="1">
    <location>
        <begin position="71"/>
        <end position="84"/>
    </location>
</feature>
<evidence type="ECO:0000256" key="1">
    <source>
        <dbReference type="SAM" id="MobiDB-lite"/>
    </source>
</evidence>
<dbReference type="Proteomes" id="UP000006853">
    <property type="component" value="Chromosome 4"/>
</dbReference>
<reference key="2">
    <citation type="submission" date="2011-04" db="EMBL/GenBank/DDBJ databases">
        <title>High-quality genome sequence of Pichia pastoris CBS 7435.</title>
        <authorList>
            <person name="Kueberl A."/>
            <person name="Schneider J."/>
            <person name="Thallinger G.G."/>
            <person name="Anderl I."/>
            <person name="Wibberg D."/>
            <person name="Hajek T."/>
            <person name="Jaenicke S."/>
            <person name="Brinkrolf K."/>
            <person name="Goesmann A."/>
            <person name="Szczepanowski R."/>
            <person name="Puehler A."/>
            <person name="Schwab H."/>
            <person name="Glieder A."/>
            <person name="Pichler H."/>
        </authorList>
    </citation>
    <scope>NUCLEOTIDE SEQUENCE</scope>
    <source>
        <strain>CBS 7435</strain>
    </source>
</reference>
<dbReference type="EMBL" id="FR839631">
    <property type="protein sequence ID" value="CCA40689.1"/>
    <property type="molecule type" value="Genomic_DNA"/>
</dbReference>
<evidence type="ECO:0000313" key="3">
    <source>
        <dbReference type="Proteomes" id="UP000006853"/>
    </source>
</evidence>
<gene>
    <name evidence="2" type="ordered locus">PP7435_Chr4-0525</name>
</gene>
<sequence>MPPKSKNNIPVAVTVKRENVSVVHLFKRSQTISAVKKQLCEMLNSTGGLSNDADANIEGNEIQIPKSSFDLSDDEDDEVVFGDDNEGRAEPSNESNETEKLNPNAIKIALIKELSPLRIELLENTTKIQDIIDQNDREVNLAVALDDEEFNVLVPSQEEQ</sequence>
<organism evidence="2 3">
    <name type="scientific">Komagataella phaffii (strain ATCC 76273 / CBS 7435 / CECT 11047 / NRRL Y-11430 / Wegner 21-1)</name>
    <name type="common">Yeast</name>
    <name type="synonym">Pichia pastoris</name>
    <dbReference type="NCBI Taxonomy" id="981350"/>
    <lineage>
        <taxon>Eukaryota</taxon>
        <taxon>Fungi</taxon>
        <taxon>Dikarya</taxon>
        <taxon>Ascomycota</taxon>
        <taxon>Saccharomycotina</taxon>
        <taxon>Pichiomycetes</taxon>
        <taxon>Pichiales</taxon>
        <taxon>Pichiaceae</taxon>
        <taxon>Komagataella</taxon>
    </lineage>
</organism>
<dbReference type="HOGENOM" id="CLU_139899_0_0_1"/>
<protein>
    <submittedName>
        <fullName evidence="2">Uncharacterized protein</fullName>
    </submittedName>
</protein>
<proteinExistence type="predicted"/>
<reference evidence="2 3" key="1">
    <citation type="journal article" date="2011" name="J. Biotechnol.">
        <title>High-quality genome sequence of Pichia pastoris CBS7435.</title>
        <authorList>
            <person name="Kuberl A."/>
            <person name="Schneider J."/>
            <person name="Thallinger G.G."/>
            <person name="Anderl I."/>
            <person name="Wibberg D."/>
            <person name="Hajek T."/>
            <person name="Jaenicke S."/>
            <person name="Brinkrolf K."/>
            <person name="Goesmann A."/>
            <person name="Szczepanowski R."/>
            <person name="Puhler A."/>
            <person name="Schwab H."/>
            <person name="Glieder A."/>
            <person name="Pichler H."/>
        </authorList>
    </citation>
    <scope>NUCLEOTIDE SEQUENCE [LARGE SCALE GENOMIC DNA]</scope>
    <source>
        <strain evidence="3">ATCC 76273 / CBS 7435 / CECT 11047 / NRRL Y-11430 / Wegner 21-1</strain>
    </source>
</reference>
<reference evidence="2 3" key="3">
    <citation type="journal article" date="2016" name="FEMS Yeast Res.">
        <title>Curation of the genome annotation of Pichia pastoris (Komagataella phaffii) CBS7435 from gene level to protein function.</title>
        <authorList>
            <person name="Valli M."/>
            <person name="Tatto N.E."/>
            <person name="Peymann A."/>
            <person name="Gruber C."/>
            <person name="Landes N."/>
            <person name="Ekker H."/>
            <person name="Thallinger G.G."/>
            <person name="Mattanovich D."/>
            <person name="Gasser B."/>
            <person name="Graf A.B."/>
        </authorList>
    </citation>
    <scope>GENOME REANNOTATION</scope>
    <source>
        <strain evidence="2 3">ATCC 76273 / CBS 7435 / CECT 11047 / NRRL Y-11430 / Wegner 21-1</strain>
    </source>
</reference>
<evidence type="ECO:0000313" key="2">
    <source>
        <dbReference type="EMBL" id="CCA40689.1"/>
    </source>
</evidence>
<feature type="region of interest" description="Disordered" evidence="1">
    <location>
        <begin position="65"/>
        <end position="101"/>
    </location>
</feature>
<name>F2QZ61_KOMPC</name>
<accession>F2QZ61</accession>
<dbReference type="AlphaFoldDB" id="F2QZ61"/>
<keyword evidence="3" id="KW-1185">Reference proteome</keyword>